<evidence type="ECO:0000256" key="2">
    <source>
        <dbReference type="SAM" id="Phobius"/>
    </source>
</evidence>
<organism evidence="3 4">
    <name type="scientific">Nocardioides aromaticivorans</name>
    <dbReference type="NCBI Taxonomy" id="200618"/>
    <lineage>
        <taxon>Bacteria</taxon>
        <taxon>Bacillati</taxon>
        <taxon>Actinomycetota</taxon>
        <taxon>Actinomycetes</taxon>
        <taxon>Propionibacteriales</taxon>
        <taxon>Nocardioidaceae</taxon>
        <taxon>Nocardioides</taxon>
    </lineage>
</organism>
<feature type="compositionally biased region" description="Low complexity" evidence="1">
    <location>
        <begin position="73"/>
        <end position="91"/>
    </location>
</feature>
<sequence>MIPVDEQLSAGLHRLTDTLAPSADPAGDLRRGRRRRRRTRLAVGCGSAVVAASALAVAVLPPGEEQAPVAKDPVTTPSATPVTTPASTASAAPATNRCIDLDDRGPGPNGTIIAAAPDLLDLYRTILVERLDPAERHLGPGRTNNQVGASGNDGCRAGQVRLTSYGTKLDWRVPGESGLGMIQVEVTSGPWQDAQMRYAHDSWAPRKVNLPGVRSAGVASYDGGVAVVVHRTDGLSVAIDANTLFGNNSLTPVSGMDLAVRDLLAAAADPRFTLE</sequence>
<reference evidence="3 4" key="1">
    <citation type="submission" date="2017-06" db="EMBL/GenBank/DDBJ databases">
        <title>Complete Genome Sequence of the Soil Carbazole-Degrading Bacterium Nocardioides aromaticivorans IC177.</title>
        <authorList>
            <person name="Vejarano F."/>
            <person name="Suzuki-Minakuchi C."/>
            <person name="Ohtsubo Y."/>
            <person name="Tsuda M."/>
            <person name="Okada K."/>
            <person name="Nojiri H."/>
        </authorList>
    </citation>
    <scope>NUCLEOTIDE SEQUENCE [LARGE SCALE GENOMIC DNA]</scope>
    <source>
        <strain evidence="3 4">IC177</strain>
    </source>
</reference>
<dbReference type="Proteomes" id="UP000662818">
    <property type="component" value="Chromosome"/>
</dbReference>
<protein>
    <submittedName>
        <fullName evidence="3">Uncharacterized protein</fullName>
    </submittedName>
</protein>
<dbReference type="EMBL" id="CP022295">
    <property type="protein sequence ID" value="QSR25161.1"/>
    <property type="molecule type" value="Genomic_DNA"/>
</dbReference>
<proteinExistence type="predicted"/>
<keyword evidence="4" id="KW-1185">Reference proteome</keyword>
<evidence type="ECO:0000313" key="4">
    <source>
        <dbReference type="Proteomes" id="UP000662818"/>
    </source>
</evidence>
<keyword evidence="2" id="KW-1133">Transmembrane helix</keyword>
<accession>A0ABX7PGU7</accession>
<evidence type="ECO:0000256" key="1">
    <source>
        <dbReference type="SAM" id="MobiDB-lite"/>
    </source>
</evidence>
<keyword evidence="2" id="KW-0472">Membrane</keyword>
<gene>
    <name evidence="3" type="ORF">CFH99_05940</name>
</gene>
<evidence type="ECO:0000313" key="3">
    <source>
        <dbReference type="EMBL" id="QSR25161.1"/>
    </source>
</evidence>
<name>A0ABX7PGU7_9ACTN</name>
<keyword evidence="2" id="KW-0812">Transmembrane</keyword>
<feature type="transmembrane region" description="Helical" evidence="2">
    <location>
        <begin position="41"/>
        <end position="60"/>
    </location>
</feature>
<dbReference type="RefSeq" id="WP_207009277.1">
    <property type="nucleotide sequence ID" value="NZ_CP022295.1"/>
</dbReference>
<feature type="region of interest" description="Disordered" evidence="1">
    <location>
        <begin position="13"/>
        <end position="37"/>
    </location>
</feature>
<feature type="region of interest" description="Disordered" evidence="1">
    <location>
        <begin position="65"/>
        <end position="91"/>
    </location>
</feature>